<dbReference type="CDD" id="cd03477">
    <property type="entry name" value="Rieske_YhfW_C"/>
    <property type="match status" value="1"/>
</dbReference>
<feature type="domain" description="Rieske" evidence="6">
    <location>
        <begin position="424"/>
        <end position="510"/>
    </location>
</feature>
<dbReference type="RefSeq" id="WP_089738792.1">
    <property type="nucleotide sequence ID" value="NZ_FOGL01000001.1"/>
</dbReference>
<evidence type="ECO:0000313" key="8">
    <source>
        <dbReference type="Proteomes" id="UP000199687"/>
    </source>
</evidence>
<dbReference type="SUPFAM" id="SSF51905">
    <property type="entry name" value="FAD/NAD(P)-binding domain"/>
    <property type="match status" value="1"/>
</dbReference>
<evidence type="ECO:0000256" key="4">
    <source>
        <dbReference type="ARBA" id="ARBA00023014"/>
    </source>
</evidence>
<evidence type="ECO:0000256" key="2">
    <source>
        <dbReference type="ARBA" id="ARBA00022723"/>
    </source>
</evidence>
<dbReference type="GO" id="GO:0046872">
    <property type="term" value="F:metal ion binding"/>
    <property type="evidence" value="ECO:0007669"/>
    <property type="project" value="UniProtKB-KW"/>
</dbReference>
<dbReference type="STRING" id="531814.SAMN04487944_101600"/>
<protein>
    <submittedName>
        <fullName evidence="7">Glycine/D-amino acid oxidase</fullName>
    </submittedName>
</protein>
<dbReference type="FunFam" id="2.102.10.10:FF:000014">
    <property type="entry name" value="Oxidoreductase, FAD dependent"/>
    <property type="match status" value="1"/>
</dbReference>
<organism evidence="7 8">
    <name type="scientific">Gracilibacillus ureilyticus</name>
    <dbReference type="NCBI Taxonomy" id="531814"/>
    <lineage>
        <taxon>Bacteria</taxon>
        <taxon>Bacillati</taxon>
        <taxon>Bacillota</taxon>
        <taxon>Bacilli</taxon>
        <taxon>Bacillales</taxon>
        <taxon>Bacillaceae</taxon>
        <taxon>Gracilibacillus</taxon>
    </lineage>
</organism>
<dbReference type="PANTHER" id="PTHR13847">
    <property type="entry name" value="SARCOSINE DEHYDROGENASE-RELATED"/>
    <property type="match status" value="1"/>
</dbReference>
<dbReference type="AlphaFoldDB" id="A0A1H9M7Y6"/>
<dbReference type="Gene3D" id="2.102.10.10">
    <property type="entry name" value="Rieske [2Fe-2S] iron-sulphur domain"/>
    <property type="match status" value="1"/>
</dbReference>
<keyword evidence="8" id="KW-1185">Reference proteome</keyword>
<dbReference type="PROSITE" id="PS51296">
    <property type="entry name" value="RIESKE"/>
    <property type="match status" value="1"/>
</dbReference>
<dbReference type="OrthoDB" id="9767869at2"/>
<keyword evidence="1" id="KW-0001">2Fe-2S</keyword>
<dbReference type="InterPro" id="IPR005805">
    <property type="entry name" value="Rieske_Fe-S_prot_C"/>
</dbReference>
<dbReference type="GO" id="GO:0005737">
    <property type="term" value="C:cytoplasm"/>
    <property type="evidence" value="ECO:0007669"/>
    <property type="project" value="TreeGrafter"/>
</dbReference>
<dbReference type="PRINTS" id="PR00162">
    <property type="entry name" value="RIESKE"/>
</dbReference>
<sequence length="510" mass="56560">MTDFTIPEHHSLWQENRNVKQYPALKQDDTADILIIGGGIAGIISAYMLTKAGKKVTVIEQHRLLEGVTGYTTAKVTAQHGIIYSKIMKTFDKETAKLYYEANMEALNFFRKTITELNIDCDFAEKDAYIYAESDSAKKLLEKELEAYHSIGIDGGTAEVEASFPIKPKLAAVMRNQAQFHPVKFLAPLITEIEKNGGKIYEHTMATEFTDHKNPVVRTENGAVISANYAIVATHFPFNAADGTYFARMNFNRSYVIGAKAAFIPEGMYISADQPKRSIRSAVDINGEPILLLGGDGHRVGMSESHTMKHYENLAEFGEKYFGLESIPYRWSSQDMTTLDEVPYIGKMISGKENILVATGFHKWGMTTGALAGILLTDQILGHENRYASVFDPTRTKLKGKDAAEFLKDNATVAKELVSGKLENPDKTVDELKAGEGSVVKINGDRAGAYRDKNGQVHAVDTTCTHMGCETHWNDAEKSWDCPCHGSRFHYTGDVIHGPAKKPLKKLKSE</sequence>
<proteinExistence type="predicted"/>
<reference evidence="7 8" key="1">
    <citation type="submission" date="2016-10" db="EMBL/GenBank/DDBJ databases">
        <authorList>
            <person name="de Groot N.N."/>
        </authorList>
    </citation>
    <scope>NUCLEOTIDE SEQUENCE [LARGE SCALE GENOMIC DNA]</scope>
    <source>
        <strain evidence="7 8">CGMCC 1.7727</strain>
    </source>
</reference>
<keyword evidence="2" id="KW-0479">Metal-binding</keyword>
<evidence type="ECO:0000256" key="5">
    <source>
        <dbReference type="ARBA" id="ARBA00023157"/>
    </source>
</evidence>
<dbReference type="InterPro" id="IPR017941">
    <property type="entry name" value="Rieske_2Fe-2S"/>
</dbReference>
<dbReference type="InterPro" id="IPR036922">
    <property type="entry name" value="Rieske_2Fe-2S_sf"/>
</dbReference>
<evidence type="ECO:0000256" key="1">
    <source>
        <dbReference type="ARBA" id="ARBA00022714"/>
    </source>
</evidence>
<gene>
    <name evidence="7" type="ORF">SAMN04487944_101600</name>
</gene>
<dbReference type="SUPFAM" id="SSF50022">
    <property type="entry name" value="ISP domain"/>
    <property type="match status" value="1"/>
</dbReference>
<dbReference type="InterPro" id="IPR006076">
    <property type="entry name" value="FAD-dep_OxRdtase"/>
</dbReference>
<keyword evidence="3" id="KW-0408">Iron</keyword>
<dbReference type="Gene3D" id="3.50.50.60">
    <property type="entry name" value="FAD/NAD(P)-binding domain"/>
    <property type="match status" value="1"/>
</dbReference>
<dbReference type="GO" id="GO:0004497">
    <property type="term" value="F:monooxygenase activity"/>
    <property type="evidence" value="ECO:0007669"/>
    <property type="project" value="UniProtKB-ARBA"/>
</dbReference>
<dbReference type="Proteomes" id="UP000199687">
    <property type="component" value="Unassembled WGS sequence"/>
</dbReference>
<dbReference type="InterPro" id="IPR036188">
    <property type="entry name" value="FAD/NAD-bd_sf"/>
</dbReference>
<dbReference type="Pfam" id="PF01266">
    <property type="entry name" value="DAO"/>
    <property type="match status" value="1"/>
</dbReference>
<keyword evidence="5" id="KW-1015">Disulfide bond</keyword>
<dbReference type="Pfam" id="PF00355">
    <property type="entry name" value="Rieske"/>
    <property type="match status" value="1"/>
</dbReference>
<dbReference type="GO" id="GO:0051537">
    <property type="term" value="F:2 iron, 2 sulfur cluster binding"/>
    <property type="evidence" value="ECO:0007669"/>
    <property type="project" value="UniProtKB-KW"/>
</dbReference>
<evidence type="ECO:0000313" key="7">
    <source>
        <dbReference type="EMBL" id="SER19691.1"/>
    </source>
</evidence>
<dbReference type="InterPro" id="IPR038010">
    <property type="entry name" value="YhfW_C"/>
</dbReference>
<dbReference type="EMBL" id="FOGL01000001">
    <property type="protein sequence ID" value="SER19691.1"/>
    <property type="molecule type" value="Genomic_DNA"/>
</dbReference>
<evidence type="ECO:0000259" key="6">
    <source>
        <dbReference type="PROSITE" id="PS51296"/>
    </source>
</evidence>
<accession>A0A1H9M7Y6</accession>
<name>A0A1H9M7Y6_9BACI</name>
<dbReference type="PANTHER" id="PTHR13847:SF274">
    <property type="entry name" value="RIESKE 2FE-2S IRON-SULFUR PROTEIN YHFW-RELATED"/>
    <property type="match status" value="1"/>
</dbReference>
<keyword evidence="4" id="KW-0411">Iron-sulfur</keyword>
<dbReference type="GO" id="GO:0016020">
    <property type="term" value="C:membrane"/>
    <property type="evidence" value="ECO:0007669"/>
    <property type="project" value="InterPro"/>
</dbReference>
<evidence type="ECO:0000256" key="3">
    <source>
        <dbReference type="ARBA" id="ARBA00023004"/>
    </source>
</evidence>
<dbReference type="GO" id="GO:0016705">
    <property type="term" value="F:oxidoreductase activity, acting on paired donors, with incorporation or reduction of molecular oxygen"/>
    <property type="evidence" value="ECO:0007669"/>
    <property type="project" value="UniProtKB-ARBA"/>
</dbReference>
<dbReference type="Gene3D" id="3.30.9.10">
    <property type="entry name" value="D-Amino Acid Oxidase, subunit A, domain 2"/>
    <property type="match status" value="1"/>
</dbReference>